<dbReference type="Proteomes" id="UP000281549">
    <property type="component" value="Unassembled WGS sequence"/>
</dbReference>
<organism evidence="2 3">
    <name type="scientific">Rozella allomycis (strain CSF55)</name>
    <dbReference type="NCBI Taxonomy" id="988480"/>
    <lineage>
        <taxon>Eukaryota</taxon>
        <taxon>Fungi</taxon>
        <taxon>Fungi incertae sedis</taxon>
        <taxon>Cryptomycota</taxon>
        <taxon>Cryptomycota incertae sedis</taxon>
        <taxon>Rozella</taxon>
    </lineage>
</organism>
<evidence type="ECO:0000256" key="1">
    <source>
        <dbReference type="SAM" id="SignalP"/>
    </source>
</evidence>
<feature type="signal peptide" evidence="1">
    <location>
        <begin position="1"/>
        <end position="20"/>
    </location>
</feature>
<evidence type="ECO:0000313" key="3">
    <source>
        <dbReference type="Proteomes" id="UP000281549"/>
    </source>
</evidence>
<sequence>MKFFLLCATCAYLFFTLALCEDLSQYERLKKSLAAEIAFGKIDYLPPYSEPLSNPVKKQKDFFKLLVLDNEVDLVKGITVHAYKLLFSRYHYPESIFTFALKEDKLEIFKILIEAVKPEHYEYIDVGFVNPESLMSTAITLKRIEYVDFLVSKGIFSVADVEATFDNFDDFDVPANFIAAKFDYELVNIDTLIEIQADEKINENDSRILMKSVSFPKKFVTPYAIRICQMELPMVNYYKYLSLSSLWHYESPKQVIVDLTVPEILSSRNTVIFQVQEILFREEYGMCTEAHKEFVRGDARTDLENYLNLYAKPDDSIFASAVFAGIVGTRFGYFYPVFKKYFTNLRAKDLMFLKTGQKSIGVAFKYEKMPWDVIDTLLRDFPDSHHIMLRLFYISWQTYEDDELTPYLYLFFKHFDRNDPKLKHFLKLTLSFIFHYGRFNLIYEIISAGYVPLDLTIRNNLNIAQLLVSFQAKDVVLKLEKSDLKEKFRKALLIDYGFNADALRTSICSNSKFSPVVLKLLIDLVPEELTRLDIKEETIEQTCHNNSNIYKHLVGQKKKRGLQVFSARSYKERNHFLERTFPNIKRPNTPKGTQKQKILSYGSFNFERNVALENGQIVDHLYQLIKEGKEDLVKYYKTIYTNRSLLSPKIPMSYLSLAVEHGNLNIVKSLIEIHEMEDFFSFFLSSKELPNHLVYQIIELKRIEILNYLMDRGVIKEEILFACLQTFKDRQKVDEFLKEVQSVTAPFLEYVSSVQSELPFEKMSSILLKELNSKKPLLPVEPKLVIEDSKEELDLNDPTPRIISRRV</sequence>
<evidence type="ECO:0008006" key="4">
    <source>
        <dbReference type="Google" id="ProtNLM"/>
    </source>
</evidence>
<name>A0A4P9YDN7_ROZAC</name>
<dbReference type="AlphaFoldDB" id="A0A4P9YDN7"/>
<accession>A0A4P9YDN7</accession>
<evidence type="ECO:0000313" key="2">
    <source>
        <dbReference type="EMBL" id="RKP17264.1"/>
    </source>
</evidence>
<keyword evidence="1" id="KW-0732">Signal</keyword>
<reference evidence="3" key="1">
    <citation type="journal article" date="2018" name="Nat. Microbiol.">
        <title>Leveraging single-cell genomics to expand the fungal tree of life.</title>
        <authorList>
            <person name="Ahrendt S.R."/>
            <person name="Quandt C.A."/>
            <person name="Ciobanu D."/>
            <person name="Clum A."/>
            <person name="Salamov A."/>
            <person name="Andreopoulos B."/>
            <person name="Cheng J.F."/>
            <person name="Woyke T."/>
            <person name="Pelin A."/>
            <person name="Henrissat B."/>
            <person name="Reynolds N.K."/>
            <person name="Benny G.L."/>
            <person name="Smith M.E."/>
            <person name="James T.Y."/>
            <person name="Grigoriev I.V."/>
        </authorList>
    </citation>
    <scope>NUCLEOTIDE SEQUENCE [LARGE SCALE GENOMIC DNA]</scope>
    <source>
        <strain evidence="3">CSF55</strain>
    </source>
</reference>
<protein>
    <recommendedName>
        <fullName evidence="4">Ankyrin</fullName>
    </recommendedName>
</protein>
<feature type="chain" id="PRO_5021025424" description="Ankyrin" evidence="1">
    <location>
        <begin position="21"/>
        <end position="807"/>
    </location>
</feature>
<proteinExistence type="predicted"/>
<gene>
    <name evidence="2" type="ORF">ROZALSC1DRAFT_30910</name>
</gene>
<dbReference type="EMBL" id="ML005936">
    <property type="protein sequence ID" value="RKP17264.1"/>
    <property type="molecule type" value="Genomic_DNA"/>
</dbReference>